<proteinExistence type="inferred from homology"/>
<dbReference type="GO" id="GO:0004252">
    <property type="term" value="F:serine-type endopeptidase activity"/>
    <property type="evidence" value="ECO:0007669"/>
    <property type="project" value="InterPro"/>
</dbReference>
<evidence type="ECO:0000313" key="7">
    <source>
        <dbReference type="EMBL" id="REL37141.1"/>
    </source>
</evidence>
<evidence type="ECO:0000256" key="2">
    <source>
        <dbReference type="ARBA" id="ARBA00022670"/>
    </source>
</evidence>
<dbReference type="OrthoDB" id="9801421at2"/>
<dbReference type="PANTHER" id="PTHR11757:SF19">
    <property type="entry name" value="PROLYL ENDOPEPTIDASE-LIKE"/>
    <property type="match status" value="1"/>
</dbReference>
<dbReference type="InterPro" id="IPR002471">
    <property type="entry name" value="Pept_S9_AS"/>
</dbReference>
<dbReference type="InterPro" id="IPR029058">
    <property type="entry name" value="AB_hydrolase_fold"/>
</dbReference>
<dbReference type="Pfam" id="PF02897">
    <property type="entry name" value="Peptidase_S9_N"/>
    <property type="match status" value="1"/>
</dbReference>
<dbReference type="InterPro" id="IPR002470">
    <property type="entry name" value="Peptidase_S9A"/>
</dbReference>
<accession>A0A3E0UJL6</accession>
<dbReference type="Pfam" id="PF00326">
    <property type="entry name" value="Peptidase_S9"/>
    <property type="match status" value="1"/>
</dbReference>
<reference evidence="7 8" key="1">
    <citation type="submission" date="2018-08" db="EMBL/GenBank/DDBJ databases">
        <title>Thalassotalea euphylliae genome.</title>
        <authorList>
            <person name="Summers S."/>
            <person name="Rice S.A."/>
            <person name="Freckelton M.L."/>
            <person name="Nedved B.T."/>
            <person name="Hadfield M.G."/>
        </authorList>
    </citation>
    <scope>NUCLEOTIDE SEQUENCE [LARGE SCALE GENOMIC DNA]</scope>
    <source>
        <strain evidence="7 8">H2</strain>
    </source>
</reference>
<comment type="similarity">
    <text evidence="1">Belongs to the peptidase S9A family.</text>
</comment>
<dbReference type="Gene3D" id="3.40.50.1820">
    <property type="entry name" value="alpha/beta hydrolase"/>
    <property type="match status" value="1"/>
</dbReference>
<name>A0A3E0UJL6_9GAMM</name>
<dbReference type="PANTHER" id="PTHR11757">
    <property type="entry name" value="PROTEASE FAMILY S9A OLIGOPEPTIDASE"/>
    <property type="match status" value="1"/>
</dbReference>
<dbReference type="GO" id="GO:0006508">
    <property type="term" value="P:proteolysis"/>
    <property type="evidence" value="ECO:0007669"/>
    <property type="project" value="UniProtKB-KW"/>
</dbReference>
<evidence type="ECO:0000256" key="4">
    <source>
        <dbReference type="ARBA" id="ARBA00022825"/>
    </source>
</evidence>
<gene>
    <name evidence="7" type="ORF">DXX92_18485</name>
</gene>
<dbReference type="InterPro" id="IPR001375">
    <property type="entry name" value="Peptidase_S9_cat"/>
</dbReference>
<dbReference type="EMBL" id="QUOV01000001">
    <property type="protein sequence ID" value="REL37141.1"/>
    <property type="molecule type" value="Genomic_DNA"/>
</dbReference>
<dbReference type="Gene3D" id="2.130.10.120">
    <property type="entry name" value="Prolyl oligopeptidase, N-terminal domain"/>
    <property type="match status" value="1"/>
</dbReference>
<dbReference type="PRINTS" id="PR00862">
    <property type="entry name" value="PROLIGOPTASE"/>
</dbReference>
<dbReference type="Proteomes" id="UP000256999">
    <property type="component" value="Unassembled WGS sequence"/>
</dbReference>
<dbReference type="InterPro" id="IPR023302">
    <property type="entry name" value="Pept_S9A_N"/>
</dbReference>
<evidence type="ECO:0000256" key="1">
    <source>
        <dbReference type="ARBA" id="ARBA00005228"/>
    </source>
</evidence>
<keyword evidence="4" id="KW-0720">Serine protease</keyword>
<feature type="domain" description="Peptidase S9 prolyl oligopeptidase catalytic" evidence="5">
    <location>
        <begin position="467"/>
        <end position="680"/>
    </location>
</feature>
<dbReference type="SUPFAM" id="SSF50993">
    <property type="entry name" value="Peptidase/esterase 'gauge' domain"/>
    <property type="match status" value="1"/>
</dbReference>
<evidence type="ECO:0000313" key="8">
    <source>
        <dbReference type="Proteomes" id="UP000256999"/>
    </source>
</evidence>
<feature type="domain" description="Peptidase S9A N-terminal" evidence="6">
    <location>
        <begin position="5"/>
        <end position="406"/>
    </location>
</feature>
<organism evidence="7 8">
    <name type="scientific">Thalassotalea euphylliae</name>
    <dbReference type="NCBI Taxonomy" id="1655234"/>
    <lineage>
        <taxon>Bacteria</taxon>
        <taxon>Pseudomonadati</taxon>
        <taxon>Pseudomonadota</taxon>
        <taxon>Gammaproteobacteria</taxon>
        <taxon>Alteromonadales</taxon>
        <taxon>Colwelliaceae</taxon>
        <taxon>Thalassotalea</taxon>
    </lineage>
</organism>
<evidence type="ECO:0000259" key="6">
    <source>
        <dbReference type="Pfam" id="PF02897"/>
    </source>
</evidence>
<dbReference type="InterPro" id="IPR051543">
    <property type="entry name" value="Serine_Peptidase_S9A"/>
</dbReference>
<dbReference type="AlphaFoldDB" id="A0A3E0UJL6"/>
<keyword evidence="2" id="KW-0645">Protease</keyword>
<comment type="caution">
    <text evidence="7">The sequence shown here is derived from an EMBL/GenBank/DDBJ whole genome shotgun (WGS) entry which is preliminary data.</text>
</comment>
<dbReference type="SUPFAM" id="SSF53474">
    <property type="entry name" value="alpha/beta-Hydrolases"/>
    <property type="match status" value="1"/>
</dbReference>
<dbReference type="RefSeq" id="WP_116002137.1">
    <property type="nucleotide sequence ID" value="NZ_QUOV01000001.1"/>
</dbReference>
<sequence length="684" mass="77701">MATAPHTKKQPHKLVMHGHERVDNYYWLRDDSKQSSEVIAHLSAENAHCRQALAHTEALQECLFQEMVARQVKERQSVPFKHGAHFYWHEYAGDAEYPIYWRDASAQKQRALQILDANVCAKDHAYYDLAPIEVSEDGTYAAIAEDTNGDRLYQVSVKDIEDGSYLNDKLVDTSGELVWCNTGRCFYYVKMHQQTLLPFQVYRHRLGTTQDNDELLYEETDQRFWTQIAKSKDKASIVIYHGTKESSGVSLLSADDESASVVTLLPKEENHLCWLELVDDRAFILTNWQAKNFKVVTTSISTIADKSTWHEVVAHREDALLENFEVFNQHLVFSQRVKGLPQFIVKSLDSGQELQLKFNDSAFSAYFQDNLDLAAKRVRINYNSMTTPESVLEFELSSGEPTLLQQHQVAGEFNAQDYCCEHIEIGARDGQQVPVTLVYRKDKFNPSENPILIDGYGAYGFNVDADFSYSRLSLLDRGIVYAFCHVRGSAMLGRHWYEQGKMLNKQNTFNDFVDATQAIVALGFGAADKVLATGGSAGGLLIGATLNQAPELYLACAVHVPFVDVLTTMLDESLPLTCGEYDEWGNPNDKTYYDCILSYSPYDQIKRQAYPHLLVTSGLYDSQVQYFEPAKWVAKLREYKTDNNSLLFKCDMEVGHGGQSGRFNQYREVALEYAFYLDVLARAC</sequence>
<dbReference type="PROSITE" id="PS00708">
    <property type="entry name" value="PRO_ENDOPEP_SER"/>
    <property type="match status" value="1"/>
</dbReference>
<protein>
    <submittedName>
        <fullName evidence="7">S9 family peptidase</fullName>
    </submittedName>
</protein>
<keyword evidence="3" id="KW-0378">Hydrolase</keyword>
<evidence type="ECO:0000259" key="5">
    <source>
        <dbReference type="Pfam" id="PF00326"/>
    </source>
</evidence>
<evidence type="ECO:0000256" key="3">
    <source>
        <dbReference type="ARBA" id="ARBA00022801"/>
    </source>
</evidence>